<sequence length="76" mass="8388">PARPLAACCARFSCSLSSSVTATRSDQLRARLIASPTADWTNGGCEFFFLLSSLRLLRKQRMRLARLGPRCSCLHS</sequence>
<feature type="non-terminal residue" evidence="1">
    <location>
        <position position="76"/>
    </location>
</feature>
<reference evidence="1" key="1">
    <citation type="submission" date="2023-10" db="EMBL/GenBank/DDBJ databases">
        <title>Genome assembly of Pristionchus species.</title>
        <authorList>
            <person name="Yoshida K."/>
            <person name="Sommer R.J."/>
        </authorList>
    </citation>
    <scope>NUCLEOTIDE SEQUENCE</scope>
    <source>
        <strain evidence="1">RS5133</strain>
    </source>
</reference>
<evidence type="ECO:0000313" key="1">
    <source>
        <dbReference type="EMBL" id="GMT09174.1"/>
    </source>
</evidence>
<feature type="non-terminal residue" evidence="1">
    <location>
        <position position="1"/>
    </location>
</feature>
<keyword evidence="2" id="KW-1185">Reference proteome</keyword>
<gene>
    <name evidence="1" type="ORF">PFISCL1PPCAC_471</name>
</gene>
<dbReference type="Proteomes" id="UP001432322">
    <property type="component" value="Unassembled WGS sequence"/>
</dbReference>
<evidence type="ECO:0008006" key="3">
    <source>
        <dbReference type="Google" id="ProtNLM"/>
    </source>
</evidence>
<protein>
    <recommendedName>
        <fullName evidence="3">Secreted protein</fullName>
    </recommendedName>
</protein>
<proteinExistence type="predicted"/>
<dbReference type="EMBL" id="BTSY01000001">
    <property type="protein sequence ID" value="GMT09174.1"/>
    <property type="molecule type" value="Genomic_DNA"/>
</dbReference>
<name>A0AAV5UTT1_9BILA</name>
<organism evidence="1 2">
    <name type="scientific">Pristionchus fissidentatus</name>
    <dbReference type="NCBI Taxonomy" id="1538716"/>
    <lineage>
        <taxon>Eukaryota</taxon>
        <taxon>Metazoa</taxon>
        <taxon>Ecdysozoa</taxon>
        <taxon>Nematoda</taxon>
        <taxon>Chromadorea</taxon>
        <taxon>Rhabditida</taxon>
        <taxon>Rhabditina</taxon>
        <taxon>Diplogasteromorpha</taxon>
        <taxon>Diplogasteroidea</taxon>
        <taxon>Neodiplogasteridae</taxon>
        <taxon>Pristionchus</taxon>
    </lineage>
</organism>
<accession>A0AAV5UTT1</accession>
<comment type="caution">
    <text evidence="1">The sequence shown here is derived from an EMBL/GenBank/DDBJ whole genome shotgun (WGS) entry which is preliminary data.</text>
</comment>
<evidence type="ECO:0000313" key="2">
    <source>
        <dbReference type="Proteomes" id="UP001432322"/>
    </source>
</evidence>
<dbReference type="AlphaFoldDB" id="A0AAV5UTT1"/>